<evidence type="ECO:0000313" key="1">
    <source>
        <dbReference type="EMBL" id="USI72729.1"/>
    </source>
</evidence>
<dbReference type="Proteomes" id="UP001056937">
    <property type="component" value="Chromosome 1"/>
</dbReference>
<dbReference type="RefSeq" id="WP_252166537.1">
    <property type="nucleotide sequence ID" value="NZ_CP084930.1"/>
</dbReference>
<name>A0ABY4X755_9SPHN</name>
<organism evidence="1 2">
    <name type="scientific">Sphingomonas morindae</name>
    <dbReference type="NCBI Taxonomy" id="1541170"/>
    <lineage>
        <taxon>Bacteria</taxon>
        <taxon>Pseudomonadati</taxon>
        <taxon>Pseudomonadota</taxon>
        <taxon>Alphaproteobacteria</taxon>
        <taxon>Sphingomonadales</taxon>
        <taxon>Sphingomonadaceae</taxon>
        <taxon>Sphingomonas</taxon>
    </lineage>
</organism>
<evidence type="ECO:0000313" key="2">
    <source>
        <dbReference type="Proteomes" id="UP001056937"/>
    </source>
</evidence>
<dbReference type="EMBL" id="CP084930">
    <property type="protein sequence ID" value="USI72729.1"/>
    <property type="molecule type" value="Genomic_DNA"/>
</dbReference>
<accession>A0ABY4X755</accession>
<keyword evidence="2" id="KW-1185">Reference proteome</keyword>
<protein>
    <submittedName>
        <fullName evidence="1">Uncharacterized protein</fullName>
    </submittedName>
</protein>
<sequence>MVGDPKSLTDLRKIEAGVQVTCRQCGRVKLLDREQLIADLVRRCRPLTWSTLPAQLRCACGSKRVYLVAMPFAGRDGPLEPLVQRLVAAADRMVAALGRASTAAPALREMAEARMEFEQAKRALLTWSEGR</sequence>
<proteinExistence type="predicted"/>
<gene>
    <name evidence="1" type="ORF">LHA26_15870</name>
</gene>
<reference evidence="1" key="1">
    <citation type="journal article" date="2022" name="Toxins">
        <title>Genomic Analysis of Sphingopyxis sp. USTB-05 for Biodegrading Cyanobacterial Hepatotoxins.</title>
        <authorList>
            <person name="Liu C."/>
            <person name="Xu Q."/>
            <person name="Zhao Z."/>
            <person name="Zhang H."/>
            <person name="Liu X."/>
            <person name="Yin C."/>
            <person name="Liu Y."/>
            <person name="Yan H."/>
        </authorList>
    </citation>
    <scope>NUCLEOTIDE SEQUENCE</scope>
    <source>
        <strain evidence="1">NBD5</strain>
    </source>
</reference>